<dbReference type="GO" id="GO:0071949">
    <property type="term" value="F:FAD binding"/>
    <property type="evidence" value="ECO:0007669"/>
    <property type="project" value="InterPro"/>
</dbReference>
<evidence type="ECO:0000256" key="1">
    <source>
        <dbReference type="ARBA" id="ARBA00022630"/>
    </source>
</evidence>
<gene>
    <name evidence="5" type="ORF">JAAARDRAFT_79353</name>
</gene>
<feature type="domain" description="FAD-binding" evidence="4">
    <location>
        <begin position="299"/>
        <end position="379"/>
    </location>
</feature>
<dbReference type="EMBL" id="KL197722">
    <property type="protein sequence ID" value="KDQ56307.1"/>
    <property type="molecule type" value="Genomic_DNA"/>
</dbReference>
<dbReference type="PANTHER" id="PTHR46720">
    <property type="entry name" value="HYDROXYLASE, PUTATIVE (AFU_ORTHOLOGUE AFUA_3G01460)-RELATED"/>
    <property type="match status" value="1"/>
</dbReference>
<dbReference type="STRING" id="933084.A0A067PYF0"/>
<proteinExistence type="predicted"/>
<evidence type="ECO:0000313" key="5">
    <source>
        <dbReference type="EMBL" id="KDQ56307.1"/>
    </source>
</evidence>
<keyword evidence="1" id="KW-0285">Flavoprotein</keyword>
<protein>
    <recommendedName>
        <fullName evidence="4">FAD-binding domain-containing protein</fullName>
    </recommendedName>
</protein>
<dbReference type="SUPFAM" id="SSF54373">
    <property type="entry name" value="FAD-linked reductases, C-terminal domain"/>
    <property type="match status" value="1"/>
</dbReference>
<dbReference type="Proteomes" id="UP000027265">
    <property type="component" value="Unassembled WGS sequence"/>
</dbReference>
<dbReference type="Pfam" id="PF01494">
    <property type="entry name" value="FAD_binding_3"/>
    <property type="match status" value="2"/>
</dbReference>
<dbReference type="PANTHER" id="PTHR46720:SF3">
    <property type="entry name" value="FAD-BINDING DOMAIN-CONTAINING PROTEIN-RELATED"/>
    <property type="match status" value="1"/>
</dbReference>
<evidence type="ECO:0000259" key="4">
    <source>
        <dbReference type="Pfam" id="PF01494"/>
    </source>
</evidence>
<dbReference type="OrthoDB" id="417877at2759"/>
<sequence>MSSSSPPVRVAICGGGIGGLALAVTLGKYSTIPVDIYEAASELTTIGAGISVWRRTWRIMQLLGLDIELAKKAIQPPKEEPRPGFIFRKSDQIDGHEFFRMMAPYGSITLHRADLVDVLKSSLPPSCKIHVSKRLASYTQSSSSTIMLHFEDGTTAESDVLVGADGIHSPTRTSMFRPMVEKVTDPDQRSDFRQKIEPKWTGTVLYRALIPTHTFFAKYPEHESALKPMIYVGKDKHFISYPISHGRFVNVAAFVNIPNGEGTMFEGKWVSDVPRQEVVDHFVGWEHEVRALVDCMDDPSRWVIHVMGSLPAYATERVALIGDAAHAMHTHLGAGAGQAIEDAYILGRLLSNVPTSPSNIHDALKVYETIRLPFANELVWKTRATGLMYEFNDSWQVEAWNERESVGEAELKELSRKIYGQWEWHWTTRFDDDLERALLLLGDATTDIDVC</sequence>
<dbReference type="InterPro" id="IPR036188">
    <property type="entry name" value="FAD/NAD-bd_sf"/>
</dbReference>
<dbReference type="GO" id="GO:0044550">
    <property type="term" value="P:secondary metabolite biosynthetic process"/>
    <property type="evidence" value="ECO:0007669"/>
    <property type="project" value="TreeGrafter"/>
</dbReference>
<feature type="domain" description="FAD-binding" evidence="4">
    <location>
        <begin position="8"/>
        <end position="175"/>
    </location>
</feature>
<organism evidence="5 6">
    <name type="scientific">Jaapia argillacea MUCL 33604</name>
    <dbReference type="NCBI Taxonomy" id="933084"/>
    <lineage>
        <taxon>Eukaryota</taxon>
        <taxon>Fungi</taxon>
        <taxon>Dikarya</taxon>
        <taxon>Basidiomycota</taxon>
        <taxon>Agaricomycotina</taxon>
        <taxon>Agaricomycetes</taxon>
        <taxon>Agaricomycetidae</taxon>
        <taxon>Jaapiales</taxon>
        <taxon>Jaapiaceae</taxon>
        <taxon>Jaapia</taxon>
    </lineage>
</organism>
<dbReference type="InterPro" id="IPR002938">
    <property type="entry name" value="FAD-bd"/>
</dbReference>
<name>A0A067PYF0_9AGAM</name>
<dbReference type="PRINTS" id="PR00420">
    <property type="entry name" value="RNGMNOXGNASE"/>
</dbReference>
<dbReference type="Gene3D" id="3.50.50.60">
    <property type="entry name" value="FAD/NAD(P)-binding domain"/>
    <property type="match status" value="1"/>
</dbReference>
<evidence type="ECO:0000256" key="3">
    <source>
        <dbReference type="ARBA" id="ARBA00023002"/>
    </source>
</evidence>
<keyword evidence="2" id="KW-0274">FAD</keyword>
<accession>A0A067PYF0</accession>
<keyword evidence="3" id="KW-0560">Oxidoreductase</keyword>
<dbReference type="SUPFAM" id="SSF51905">
    <property type="entry name" value="FAD/NAD(P)-binding domain"/>
    <property type="match status" value="1"/>
</dbReference>
<dbReference type="GO" id="GO:0016491">
    <property type="term" value="F:oxidoreductase activity"/>
    <property type="evidence" value="ECO:0007669"/>
    <property type="project" value="UniProtKB-KW"/>
</dbReference>
<dbReference type="InParanoid" id="A0A067PYF0"/>
<dbReference type="AlphaFoldDB" id="A0A067PYF0"/>
<dbReference type="InterPro" id="IPR051104">
    <property type="entry name" value="FAD_monoxygenase"/>
</dbReference>
<reference evidence="6" key="1">
    <citation type="journal article" date="2014" name="Proc. Natl. Acad. Sci. U.S.A.">
        <title>Extensive sampling of basidiomycete genomes demonstrates inadequacy of the white-rot/brown-rot paradigm for wood decay fungi.</title>
        <authorList>
            <person name="Riley R."/>
            <person name="Salamov A.A."/>
            <person name="Brown D.W."/>
            <person name="Nagy L.G."/>
            <person name="Floudas D."/>
            <person name="Held B.W."/>
            <person name="Levasseur A."/>
            <person name="Lombard V."/>
            <person name="Morin E."/>
            <person name="Otillar R."/>
            <person name="Lindquist E.A."/>
            <person name="Sun H."/>
            <person name="LaButti K.M."/>
            <person name="Schmutz J."/>
            <person name="Jabbour D."/>
            <person name="Luo H."/>
            <person name="Baker S.E."/>
            <person name="Pisabarro A.G."/>
            <person name="Walton J.D."/>
            <person name="Blanchette R.A."/>
            <person name="Henrissat B."/>
            <person name="Martin F."/>
            <person name="Cullen D."/>
            <person name="Hibbett D.S."/>
            <person name="Grigoriev I.V."/>
        </authorList>
    </citation>
    <scope>NUCLEOTIDE SEQUENCE [LARGE SCALE GENOMIC DNA]</scope>
    <source>
        <strain evidence="6">MUCL 33604</strain>
    </source>
</reference>
<evidence type="ECO:0000256" key="2">
    <source>
        <dbReference type="ARBA" id="ARBA00022827"/>
    </source>
</evidence>
<dbReference type="HOGENOM" id="CLU_009665_6_3_1"/>
<keyword evidence="6" id="KW-1185">Reference proteome</keyword>
<evidence type="ECO:0000313" key="6">
    <source>
        <dbReference type="Proteomes" id="UP000027265"/>
    </source>
</evidence>